<protein>
    <submittedName>
        <fullName evidence="1">Uncharacterized protein</fullName>
    </submittedName>
</protein>
<accession>A0A5K7ZUT7</accession>
<dbReference type="EMBL" id="AP021876">
    <property type="protein sequence ID" value="BBO83968.1"/>
    <property type="molecule type" value="Genomic_DNA"/>
</dbReference>
<organism evidence="1 2">
    <name type="scientific">Desulfosarcina ovata subsp. sediminis</name>
    <dbReference type="NCBI Taxonomy" id="885957"/>
    <lineage>
        <taxon>Bacteria</taxon>
        <taxon>Pseudomonadati</taxon>
        <taxon>Thermodesulfobacteriota</taxon>
        <taxon>Desulfobacteria</taxon>
        <taxon>Desulfobacterales</taxon>
        <taxon>Desulfosarcinaceae</taxon>
        <taxon>Desulfosarcina</taxon>
    </lineage>
</organism>
<gene>
    <name evidence="1" type="ORF">DSCO28_45340</name>
</gene>
<proteinExistence type="predicted"/>
<name>A0A5K7ZUT7_9BACT</name>
<evidence type="ECO:0000313" key="2">
    <source>
        <dbReference type="Proteomes" id="UP000425960"/>
    </source>
</evidence>
<dbReference type="KEGG" id="dov:DSCO28_45340"/>
<reference evidence="1 2" key="1">
    <citation type="submission" date="2019-11" db="EMBL/GenBank/DDBJ databases">
        <title>Comparative genomics of hydrocarbon-degrading Desulfosarcina strains.</title>
        <authorList>
            <person name="Watanabe M."/>
            <person name="Kojima H."/>
            <person name="Fukui M."/>
        </authorList>
    </citation>
    <scope>NUCLEOTIDE SEQUENCE [LARGE SCALE GENOMIC DNA]</scope>
    <source>
        <strain evidence="1 2">28bB2T</strain>
    </source>
</reference>
<sequence>MSIMSIAGSERRTAILTALENPFKRSFGSVSIPDSLAISATRTMLAPQLSNFSINAVLSINDFIELFPHG</sequence>
<dbReference type="AlphaFoldDB" id="A0A5K7ZUT7"/>
<evidence type="ECO:0000313" key="1">
    <source>
        <dbReference type="EMBL" id="BBO83968.1"/>
    </source>
</evidence>
<dbReference type="Proteomes" id="UP000425960">
    <property type="component" value="Chromosome"/>
</dbReference>